<feature type="domain" description="Peptidase U32 collagenase" evidence="1">
    <location>
        <begin position="386"/>
        <end position="500"/>
    </location>
</feature>
<dbReference type="Pfam" id="PF12392">
    <property type="entry name" value="DUF3656"/>
    <property type="match status" value="1"/>
</dbReference>
<evidence type="ECO:0000259" key="1">
    <source>
        <dbReference type="Pfam" id="PF12392"/>
    </source>
</evidence>
<dbReference type="PANTHER" id="PTHR30217:SF10">
    <property type="entry name" value="23S RRNA 5-HYDROXYCYTIDINE C2501 SYNTHASE"/>
    <property type="match status" value="1"/>
</dbReference>
<comment type="caution">
    <text evidence="2">The sequence shown here is derived from an EMBL/GenBank/DDBJ whole genome shotgun (WGS) entry which is preliminary data.</text>
</comment>
<accession>A0A096AUS2</accession>
<dbReference type="PANTHER" id="PTHR30217">
    <property type="entry name" value="PEPTIDASE U32 FAMILY"/>
    <property type="match status" value="1"/>
</dbReference>
<sequence length="637" mass="71648">MQTIELLAPAKNLECGIAAIDHGADAVYIGAAKFGARQSAGNSVEDIATLCNYAHQFGAKVHVTVNTIIYNNEMDDMLQLVRELEKVHVDALLIQDMGLLKACKETLKTKIALHASTQCDSRTAEKVAWLASLGFERVVLARELSVKEISAIHKAVPQVELEAFVHGALCVSYSGICYASQHCFGRSANRGACSQFCRMAFDLKDSDGKIIEKQRYLLSLKDMCQIDNLEELIQSGACAFKIEGRLKDINYVKNVVSAYNKRLNEIVRKYPNQFKRASLGKVEYSFTPDLNKTFNRGYTNYFVQGRQPNIFSPNTPKALGEFVGKVKELRCDSFNVASTASFANGDGLCFINSETKALEGFRVNRAVGNRLFPYKMPNGLQPGMGLYRNQDQAFEKELSGNSAKRLIAITMTFGLTENGYSLEIKLVDELETKLSAKATINFEHQAAQKPQRENIIKQLSKLGNTIYNCENVEIVDEADQYFIPSSILAELRRDAIEQFASLDLAKAIGKHNLSTEKNESDKVNSANFSYINPKNYERYPYLYNIANKEACSFYVQQGMEKPQAAFECTDVEDLKKKQTEALVMQCRHCIRYSLGYCVVNGGKKPTWKEPLFLELGDRKRFRLEFDCRHCQMNIFAE</sequence>
<dbReference type="GO" id="GO:0006508">
    <property type="term" value="P:proteolysis"/>
    <property type="evidence" value="ECO:0007669"/>
    <property type="project" value="UniProtKB-KW"/>
</dbReference>
<dbReference type="Proteomes" id="UP000029538">
    <property type="component" value="Unassembled WGS sequence"/>
</dbReference>
<keyword evidence="2" id="KW-0645">Protease</keyword>
<dbReference type="InterPro" id="IPR051454">
    <property type="entry name" value="RNA/ubiquinone_mod_enzymes"/>
</dbReference>
<reference evidence="2 3" key="1">
    <citation type="submission" date="2014-07" db="EMBL/GenBank/DDBJ databases">
        <authorList>
            <person name="McCorrison J."/>
            <person name="Sanka R."/>
            <person name="Torralba M."/>
            <person name="Gillis M."/>
            <person name="Haft D.H."/>
            <person name="Methe B."/>
            <person name="Sutton G."/>
            <person name="Nelson K.E."/>
        </authorList>
    </citation>
    <scope>NUCLEOTIDE SEQUENCE [LARGE SCALE GENOMIC DNA]</scope>
    <source>
        <strain evidence="2 3">DNF00882</strain>
    </source>
</reference>
<protein>
    <submittedName>
        <fullName evidence="2">Protease</fullName>
    </submittedName>
</protein>
<dbReference type="GO" id="GO:0008233">
    <property type="term" value="F:peptidase activity"/>
    <property type="evidence" value="ECO:0007669"/>
    <property type="project" value="UniProtKB-KW"/>
</dbReference>
<dbReference type="AlphaFoldDB" id="A0A096AUS2"/>
<dbReference type="InterPro" id="IPR020988">
    <property type="entry name" value="Pept_U32_collagenase"/>
</dbReference>
<name>A0A096AUS2_9BACT</name>
<gene>
    <name evidence="2" type="ORF">HMPREF0654_00055</name>
</gene>
<dbReference type="EMBL" id="JRNR01000002">
    <property type="protein sequence ID" value="KGF50506.1"/>
    <property type="molecule type" value="Genomic_DNA"/>
</dbReference>
<proteinExistence type="predicted"/>
<dbReference type="Pfam" id="PF01136">
    <property type="entry name" value="Peptidase_U32"/>
    <property type="match status" value="1"/>
</dbReference>
<keyword evidence="2" id="KW-0378">Hydrolase</keyword>
<dbReference type="RefSeq" id="WP_036881791.1">
    <property type="nucleotide sequence ID" value="NZ_JRNR01000002.1"/>
</dbReference>
<dbReference type="InterPro" id="IPR001539">
    <property type="entry name" value="Peptidase_U32"/>
</dbReference>
<organism evidence="2 3">
    <name type="scientific">Prevotella disiens DNF00882</name>
    <dbReference type="NCBI Taxonomy" id="1401075"/>
    <lineage>
        <taxon>Bacteria</taxon>
        <taxon>Pseudomonadati</taxon>
        <taxon>Bacteroidota</taxon>
        <taxon>Bacteroidia</taxon>
        <taxon>Bacteroidales</taxon>
        <taxon>Prevotellaceae</taxon>
        <taxon>Prevotella</taxon>
    </lineage>
</organism>
<evidence type="ECO:0000313" key="3">
    <source>
        <dbReference type="Proteomes" id="UP000029538"/>
    </source>
</evidence>
<evidence type="ECO:0000313" key="2">
    <source>
        <dbReference type="EMBL" id="KGF50506.1"/>
    </source>
</evidence>